<gene>
    <name evidence="2" type="ORF">So717_21770</name>
</gene>
<protein>
    <submittedName>
        <fullName evidence="2">GNAT family acetyltransferase</fullName>
    </submittedName>
</protein>
<reference evidence="2 3" key="1">
    <citation type="submission" date="2019-12" db="EMBL/GenBank/DDBJ databases">
        <title>Roseobacter cerasinus sp. nov., isolated from seawater around aquaculture.</title>
        <authorList>
            <person name="Muramatsu S."/>
            <person name="Takabe Y."/>
            <person name="Mori K."/>
            <person name="Takaichi S."/>
            <person name="Hanada S."/>
        </authorList>
    </citation>
    <scope>NUCLEOTIDE SEQUENCE [LARGE SCALE GENOMIC DNA]</scope>
    <source>
        <strain evidence="2 3">AI77</strain>
    </source>
</reference>
<name>A0A640VS35_9RHOB</name>
<dbReference type="InterPro" id="IPR016181">
    <property type="entry name" value="Acyl_CoA_acyltransferase"/>
</dbReference>
<dbReference type="PANTHER" id="PTHR43792">
    <property type="entry name" value="GNAT FAMILY, PUTATIVE (AFU_ORTHOLOGUE AFUA_3G00765)-RELATED-RELATED"/>
    <property type="match status" value="1"/>
</dbReference>
<dbReference type="Pfam" id="PF13302">
    <property type="entry name" value="Acetyltransf_3"/>
    <property type="match status" value="1"/>
</dbReference>
<dbReference type="OrthoDB" id="6293260at2"/>
<dbReference type="GO" id="GO:0016747">
    <property type="term" value="F:acyltransferase activity, transferring groups other than amino-acyl groups"/>
    <property type="evidence" value="ECO:0007669"/>
    <property type="project" value="InterPro"/>
</dbReference>
<dbReference type="Gene3D" id="3.40.630.30">
    <property type="match status" value="1"/>
</dbReference>
<accession>A0A640VS35</accession>
<organism evidence="2 3">
    <name type="scientific">Roseobacter cerasinus</name>
    <dbReference type="NCBI Taxonomy" id="2602289"/>
    <lineage>
        <taxon>Bacteria</taxon>
        <taxon>Pseudomonadati</taxon>
        <taxon>Pseudomonadota</taxon>
        <taxon>Alphaproteobacteria</taxon>
        <taxon>Rhodobacterales</taxon>
        <taxon>Roseobacteraceae</taxon>
        <taxon>Roseobacter</taxon>
    </lineage>
</organism>
<evidence type="ECO:0000313" key="2">
    <source>
        <dbReference type="EMBL" id="GFE50424.1"/>
    </source>
</evidence>
<dbReference type="PROSITE" id="PS51186">
    <property type="entry name" value="GNAT"/>
    <property type="match status" value="1"/>
</dbReference>
<dbReference type="SUPFAM" id="SSF55729">
    <property type="entry name" value="Acyl-CoA N-acyltransferases (Nat)"/>
    <property type="match status" value="1"/>
</dbReference>
<dbReference type="InterPro" id="IPR000182">
    <property type="entry name" value="GNAT_dom"/>
</dbReference>
<feature type="domain" description="N-acetyltransferase" evidence="1">
    <location>
        <begin position="12"/>
        <end position="167"/>
    </location>
</feature>
<dbReference type="RefSeq" id="WP_159977206.1">
    <property type="nucleotide sequence ID" value="NZ_BLIV01000004.1"/>
</dbReference>
<dbReference type="InterPro" id="IPR051531">
    <property type="entry name" value="N-acetyltransferase"/>
</dbReference>
<keyword evidence="2" id="KW-0808">Transferase</keyword>
<evidence type="ECO:0000259" key="1">
    <source>
        <dbReference type="PROSITE" id="PS51186"/>
    </source>
</evidence>
<evidence type="ECO:0000313" key="3">
    <source>
        <dbReference type="Proteomes" id="UP000436522"/>
    </source>
</evidence>
<keyword evidence="3" id="KW-1185">Reference proteome</keyword>
<dbReference type="AlphaFoldDB" id="A0A640VS35"/>
<dbReference type="Proteomes" id="UP000436522">
    <property type="component" value="Unassembled WGS sequence"/>
</dbReference>
<dbReference type="EMBL" id="BLIV01000004">
    <property type="protein sequence ID" value="GFE50424.1"/>
    <property type="molecule type" value="Genomic_DNA"/>
</dbReference>
<sequence>MQAARTLTTARLTLRMPQAADLPAYTSYCASDRSRFVRGPFTAQQAFDKFAAMIGHWTLRGFGRYVMEHEGQPIGHVGPLAAVTGTPPEMTWTLWEGAFEGQGLATEAALAVTSHLFNDLGWPDLLVLVQPDNIGSHRIAEKVGARKTDAAAPAWYPGCLTYRLTAEVCA</sequence>
<dbReference type="PANTHER" id="PTHR43792:SF1">
    <property type="entry name" value="N-ACETYLTRANSFERASE DOMAIN-CONTAINING PROTEIN"/>
    <property type="match status" value="1"/>
</dbReference>
<proteinExistence type="predicted"/>
<comment type="caution">
    <text evidence="2">The sequence shown here is derived from an EMBL/GenBank/DDBJ whole genome shotgun (WGS) entry which is preliminary data.</text>
</comment>